<evidence type="ECO:0000313" key="3">
    <source>
        <dbReference type="EMBL" id="KAK5981418.1"/>
    </source>
</evidence>
<name>A0AAN8G5P1_TRICO</name>
<dbReference type="Gene3D" id="2.40.70.10">
    <property type="entry name" value="Acid Proteases"/>
    <property type="match status" value="1"/>
</dbReference>
<sequence>MDTLLNAMDHECNQRKLSISSASSAVTVPDESGPHRQSITAIAAPATPDVRLPPTQIHDYSLLNFVDASILTKLELPTFDGNLLEYPEFASRFATLVGNKTQRDNTTKFSLLKSCLRGRALQSIQGLSMTPENFTIAMDILRTHYDDKVTMKHILYTKLAQLPDCDPEGRNLQTLYNRMFALIRQFTNGNDDSNETALGAILINKLPARVKSRIYDMTGHSHNLSPSELLRLLTDIVRKEATLFEMDHHSRPHQLPPSQHHGFFTATRPKAYRQTQAMRPDRQAQAIRRGQKTRPCSYCNRNHLPISCDSFATPHQRSRRVKELRLCFNCLSGKHSTKDCRSKRTCKFCSKRHHSSLCFSQLQPSQHGKTSAQGQYATAPTSHPLRTQPHQQSVNVAHVPSDVPLYSRIQQHQQIVNVAHTPSGVPPRSPCDNNDIGDAICTSITPPRQRSNSQTVLMCTPVRLFNPTDHSLEITVEAFLDSGSSQTYITEELAEQLQLPSISTEDISISTFGTTTPLQLKSNEHVIGICTENGEKQLSVKSVPTLTGHLRHIHHAENMKVDDATISICKPSILIGNDYFWDMVLSDKFYYETLPNGYRLLNTNLGKIFIGKGFQLRYITAYSSLLENDDIVNPIYHDKLSRLVSKFWELEAVGIMDNPAQKDDDICLHFFNNTITYNNEDGRYVVRLPFKSNPKELPDNYALAFSRLSNLVKSLKSKPFYM</sequence>
<evidence type="ECO:0000259" key="2">
    <source>
        <dbReference type="Pfam" id="PF05585"/>
    </source>
</evidence>
<dbReference type="AlphaFoldDB" id="A0AAN8G5P1"/>
<evidence type="ECO:0000256" key="1">
    <source>
        <dbReference type="SAM" id="MobiDB-lite"/>
    </source>
</evidence>
<feature type="region of interest" description="Disordered" evidence="1">
    <location>
        <begin position="363"/>
        <end position="389"/>
    </location>
</feature>
<dbReference type="Proteomes" id="UP001331761">
    <property type="component" value="Unassembled WGS sequence"/>
</dbReference>
<dbReference type="PANTHER" id="PTHR47331">
    <property type="entry name" value="PHD-TYPE DOMAIN-CONTAINING PROTEIN"/>
    <property type="match status" value="1"/>
</dbReference>
<keyword evidence="4" id="KW-1185">Reference proteome</keyword>
<reference evidence="3 4" key="1">
    <citation type="submission" date="2019-10" db="EMBL/GenBank/DDBJ databases">
        <title>Assembly and Annotation for the nematode Trichostrongylus colubriformis.</title>
        <authorList>
            <person name="Martin J."/>
        </authorList>
    </citation>
    <scope>NUCLEOTIDE SEQUENCE [LARGE SCALE GENOMIC DNA]</scope>
    <source>
        <strain evidence="3">G859</strain>
        <tissue evidence="3">Whole worm</tissue>
    </source>
</reference>
<dbReference type="InterPro" id="IPR005312">
    <property type="entry name" value="DUF1759"/>
</dbReference>
<organism evidence="3 4">
    <name type="scientific">Trichostrongylus colubriformis</name>
    <name type="common">Black scour worm</name>
    <dbReference type="NCBI Taxonomy" id="6319"/>
    <lineage>
        <taxon>Eukaryota</taxon>
        <taxon>Metazoa</taxon>
        <taxon>Ecdysozoa</taxon>
        <taxon>Nematoda</taxon>
        <taxon>Chromadorea</taxon>
        <taxon>Rhabditida</taxon>
        <taxon>Rhabditina</taxon>
        <taxon>Rhabditomorpha</taxon>
        <taxon>Strongyloidea</taxon>
        <taxon>Trichostrongylidae</taxon>
        <taxon>Trichostrongylus</taxon>
    </lineage>
</organism>
<feature type="domain" description="DUF1758" evidence="2">
    <location>
        <begin position="466"/>
        <end position="612"/>
    </location>
</feature>
<dbReference type="EMBL" id="WIXE01006289">
    <property type="protein sequence ID" value="KAK5981418.1"/>
    <property type="molecule type" value="Genomic_DNA"/>
</dbReference>
<accession>A0AAN8G5P1</accession>
<comment type="caution">
    <text evidence="3">The sequence shown here is derived from an EMBL/GenBank/DDBJ whole genome shotgun (WGS) entry which is preliminary data.</text>
</comment>
<proteinExistence type="predicted"/>
<dbReference type="InterPro" id="IPR021109">
    <property type="entry name" value="Peptidase_aspartic_dom_sf"/>
</dbReference>
<evidence type="ECO:0000313" key="4">
    <source>
        <dbReference type="Proteomes" id="UP001331761"/>
    </source>
</evidence>
<gene>
    <name evidence="3" type="ORF">GCK32_005808</name>
</gene>
<dbReference type="Pfam" id="PF03564">
    <property type="entry name" value="DUF1759"/>
    <property type="match status" value="1"/>
</dbReference>
<dbReference type="InterPro" id="IPR008737">
    <property type="entry name" value="DUF1758"/>
</dbReference>
<protein>
    <submittedName>
        <fullName evidence="3">RTR1-type domain-containing protein</fullName>
    </submittedName>
</protein>
<dbReference type="Pfam" id="PF05585">
    <property type="entry name" value="DUF1758"/>
    <property type="match status" value="1"/>
</dbReference>
<dbReference type="PANTHER" id="PTHR47331:SF5">
    <property type="entry name" value="RIBONUCLEASE H"/>
    <property type="match status" value="1"/>
</dbReference>